<reference evidence="2 3" key="1">
    <citation type="journal article" date="2019" name="Commun. Biol.">
        <title>The bagworm genome reveals a unique fibroin gene that provides high tensile strength.</title>
        <authorList>
            <person name="Kono N."/>
            <person name="Nakamura H."/>
            <person name="Ohtoshi R."/>
            <person name="Tomita M."/>
            <person name="Numata K."/>
            <person name="Arakawa K."/>
        </authorList>
    </citation>
    <scope>NUCLEOTIDE SEQUENCE [LARGE SCALE GENOMIC DNA]</scope>
</reference>
<proteinExistence type="predicted"/>
<protein>
    <submittedName>
        <fullName evidence="2">Uncharacterized protein</fullName>
    </submittedName>
</protein>
<evidence type="ECO:0000313" key="2">
    <source>
        <dbReference type="EMBL" id="GBP54152.1"/>
    </source>
</evidence>
<comment type="caution">
    <text evidence="2">The sequence shown here is derived from an EMBL/GenBank/DDBJ whole genome shotgun (WGS) entry which is preliminary data.</text>
</comment>
<organism evidence="2 3">
    <name type="scientific">Eumeta variegata</name>
    <name type="common">Bagworm moth</name>
    <name type="synonym">Eumeta japonica</name>
    <dbReference type="NCBI Taxonomy" id="151549"/>
    <lineage>
        <taxon>Eukaryota</taxon>
        <taxon>Metazoa</taxon>
        <taxon>Ecdysozoa</taxon>
        <taxon>Arthropoda</taxon>
        <taxon>Hexapoda</taxon>
        <taxon>Insecta</taxon>
        <taxon>Pterygota</taxon>
        <taxon>Neoptera</taxon>
        <taxon>Endopterygota</taxon>
        <taxon>Lepidoptera</taxon>
        <taxon>Glossata</taxon>
        <taxon>Ditrysia</taxon>
        <taxon>Tineoidea</taxon>
        <taxon>Psychidae</taxon>
        <taxon>Oiketicinae</taxon>
        <taxon>Eumeta</taxon>
    </lineage>
</organism>
<accession>A0A4C1WU57</accession>
<dbReference type="AlphaFoldDB" id="A0A4C1WU57"/>
<feature type="region of interest" description="Disordered" evidence="1">
    <location>
        <begin position="117"/>
        <end position="140"/>
    </location>
</feature>
<keyword evidence="3" id="KW-1185">Reference proteome</keyword>
<evidence type="ECO:0000313" key="3">
    <source>
        <dbReference type="Proteomes" id="UP000299102"/>
    </source>
</evidence>
<sequence>MQFALSQEECSSSSSDGSLFLHQPTLSSLDILFPPQRPTADDSCGVRVYMDGDDHQLYARRPGEFAKRRLLQTQQKPTQSDCRRWLTLRKFVIVSTVISRRTRCKCLIIRQRPADSRRRAAGSRRRLDARRPPRVSSDEY</sequence>
<dbReference type="Proteomes" id="UP000299102">
    <property type="component" value="Unassembled WGS sequence"/>
</dbReference>
<dbReference type="EMBL" id="BGZK01000640">
    <property type="protein sequence ID" value="GBP54152.1"/>
    <property type="molecule type" value="Genomic_DNA"/>
</dbReference>
<name>A0A4C1WU57_EUMVA</name>
<evidence type="ECO:0000256" key="1">
    <source>
        <dbReference type="SAM" id="MobiDB-lite"/>
    </source>
</evidence>
<gene>
    <name evidence="2" type="ORF">EVAR_46518_1</name>
</gene>